<evidence type="ECO:0000313" key="3">
    <source>
        <dbReference type="Proteomes" id="UP000807306"/>
    </source>
</evidence>
<proteinExistence type="predicted"/>
<dbReference type="Proteomes" id="UP000807306">
    <property type="component" value="Unassembled WGS sequence"/>
</dbReference>
<organism evidence="2 3">
    <name type="scientific">Crepidotus variabilis</name>
    <dbReference type="NCBI Taxonomy" id="179855"/>
    <lineage>
        <taxon>Eukaryota</taxon>
        <taxon>Fungi</taxon>
        <taxon>Dikarya</taxon>
        <taxon>Basidiomycota</taxon>
        <taxon>Agaricomycotina</taxon>
        <taxon>Agaricomycetes</taxon>
        <taxon>Agaricomycetidae</taxon>
        <taxon>Agaricales</taxon>
        <taxon>Agaricineae</taxon>
        <taxon>Crepidotaceae</taxon>
        <taxon>Crepidotus</taxon>
    </lineage>
</organism>
<feature type="compositionally biased region" description="Low complexity" evidence="1">
    <location>
        <begin position="156"/>
        <end position="171"/>
    </location>
</feature>
<evidence type="ECO:0000313" key="2">
    <source>
        <dbReference type="EMBL" id="KAF9535212.1"/>
    </source>
</evidence>
<keyword evidence="3" id="KW-1185">Reference proteome</keyword>
<dbReference type="EMBL" id="MU157825">
    <property type="protein sequence ID" value="KAF9535212.1"/>
    <property type="molecule type" value="Genomic_DNA"/>
</dbReference>
<feature type="compositionally biased region" description="Basic and acidic residues" evidence="1">
    <location>
        <begin position="227"/>
        <end position="240"/>
    </location>
</feature>
<protein>
    <submittedName>
        <fullName evidence="2">Uncharacterized protein</fullName>
    </submittedName>
</protein>
<accession>A0A9P6EUN4</accession>
<dbReference type="OrthoDB" id="3227079at2759"/>
<sequence>MALHLFRHILCCCGSSGNETGSGTFDETAHLIVPEIVEADDNFSDDVLASQRVLRERLTEIVRSKEGKMVNVASQIPFNLHNQVLPKTHSQSSSRSASGSFDPYYDHGYPHYSDFYANNREIARFRKQMSKYNHGLGRLRSVSPPNGFPGHHSQDPLTSLSSPRTRSPSPSADDLTSPARLLNIRLVGYSDTRIRGRARERGPNPSGLPGLRTSVNRGDIQGGDGQVQEREASFSVHEDSPTTPLAVNTKENILDSRPPVSYDLHLSDASAMIMSWGD</sequence>
<dbReference type="AlphaFoldDB" id="A0A9P6EUN4"/>
<gene>
    <name evidence="2" type="ORF">CPB83DRAFT_843672</name>
</gene>
<evidence type="ECO:0000256" key="1">
    <source>
        <dbReference type="SAM" id="MobiDB-lite"/>
    </source>
</evidence>
<feature type="region of interest" description="Disordered" evidence="1">
    <location>
        <begin position="195"/>
        <end position="243"/>
    </location>
</feature>
<feature type="region of interest" description="Disordered" evidence="1">
    <location>
        <begin position="136"/>
        <end position="178"/>
    </location>
</feature>
<comment type="caution">
    <text evidence="2">The sequence shown here is derived from an EMBL/GenBank/DDBJ whole genome shotgun (WGS) entry which is preliminary data.</text>
</comment>
<reference evidence="2" key="1">
    <citation type="submission" date="2020-11" db="EMBL/GenBank/DDBJ databases">
        <authorList>
            <consortium name="DOE Joint Genome Institute"/>
            <person name="Ahrendt S."/>
            <person name="Riley R."/>
            <person name="Andreopoulos W."/>
            <person name="Labutti K."/>
            <person name="Pangilinan J."/>
            <person name="Ruiz-Duenas F.J."/>
            <person name="Barrasa J.M."/>
            <person name="Sanchez-Garcia M."/>
            <person name="Camarero S."/>
            <person name="Miyauchi S."/>
            <person name="Serrano A."/>
            <person name="Linde D."/>
            <person name="Babiker R."/>
            <person name="Drula E."/>
            <person name="Ayuso-Fernandez I."/>
            <person name="Pacheco R."/>
            <person name="Padilla G."/>
            <person name="Ferreira P."/>
            <person name="Barriuso J."/>
            <person name="Kellner H."/>
            <person name="Castanera R."/>
            <person name="Alfaro M."/>
            <person name="Ramirez L."/>
            <person name="Pisabarro A.G."/>
            <person name="Kuo A."/>
            <person name="Tritt A."/>
            <person name="Lipzen A."/>
            <person name="He G."/>
            <person name="Yan M."/>
            <person name="Ng V."/>
            <person name="Cullen D."/>
            <person name="Martin F."/>
            <person name="Rosso M.-N."/>
            <person name="Henrissat B."/>
            <person name="Hibbett D."/>
            <person name="Martinez A.T."/>
            <person name="Grigoriev I.V."/>
        </authorList>
    </citation>
    <scope>NUCLEOTIDE SEQUENCE</scope>
    <source>
        <strain evidence="2">CBS 506.95</strain>
    </source>
</reference>
<name>A0A9P6EUN4_9AGAR</name>